<sequence length="288" mass="31562">MRHNDHYKTLGITPDASAEAVEAALTERAFATHPDLVGSRRTTRDHARVVTAGEVLTDPVRRAAYNAQLERAREHHRLPDWIVVVAAIIVPAVVLMVALAMLSSAASRLPAAAEPAAVSQMLSLQLVLVGLVVAAVLAYLPRRSFPRRSFAALLVAAMGMAPLAVRSADLGTVGLLVFYGALLMGLAVLAGGELMIRLIGLWARKRWAMMLELARSGDMRLIYVERALLYPSHSQVLGYDFFTGDWQTVDLWGRAMAGYWHLVDGRGVVSVEPRLSRRNQRLIDPLSR</sequence>
<comment type="caution">
    <text evidence="3">The sequence shown here is derived from an EMBL/GenBank/DDBJ whole genome shotgun (WGS) entry which is preliminary data.</text>
</comment>
<proteinExistence type="predicted"/>
<evidence type="ECO:0000259" key="2">
    <source>
        <dbReference type="PROSITE" id="PS50076"/>
    </source>
</evidence>
<dbReference type="Gene3D" id="1.10.287.110">
    <property type="entry name" value="DnaJ domain"/>
    <property type="match status" value="1"/>
</dbReference>
<dbReference type="Pfam" id="PF00226">
    <property type="entry name" value="DnaJ"/>
    <property type="match status" value="1"/>
</dbReference>
<dbReference type="InterPro" id="IPR001623">
    <property type="entry name" value="DnaJ_domain"/>
</dbReference>
<feature type="domain" description="J" evidence="2">
    <location>
        <begin position="5"/>
        <end position="69"/>
    </location>
</feature>
<keyword evidence="1" id="KW-0812">Transmembrane</keyword>
<feature type="transmembrane region" description="Helical" evidence="1">
    <location>
        <begin position="122"/>
        <end position="140"/>
    </location>
</feature>
<accession>A0A5S4V8J6</accession>
<dbReference type="RefSeq" id="WP_148734536.1">
    <property type="nucleotide sequence ID" value="NZ_VSSB01000002.1"/>
</dbReference>
<feature type="transmembrane region" description="Helical" evidence="1">
    <location>
        <begin position="149"/>
        <end position="165"/>
    </location>
</feature>
<dbReference type="PROSITE" id="PS50076">
    <property type="entry name" value="DNAJ_2"/>
    <property type="match status" value="1"/>
</dbReference>
<dbReference type="SUPFAM" id="SSF46565">
    <property type="entry name" value="Chaperone J-domain"/>
    <property type="match status" value="1"/>
</dbReference>
<evidence type="ECO:0000313" key="4">
    <source>
        <dbReference type="Proteomes" id="UP000325243"/>
    </source>
</evidence>
<feature type="transmembrane region" description="Helical" evidence="1">
    <location>
        <begin position="81"/>
        <end position="102"/>
    </location>
</feature>
<protein>
    <submittedName>
        <fullName evidence="3">J domain-containing protein</fullName>
    </submittedName>
</protein>
<keyword evidence="1" id="KW-0472">Membrane</keyword>
<dbReference type="AlphaFoldDB" id="A0A5S4V8J6"/>
<reference evidence="3 4" key="1">
    <citation type="submission" date="2019-08" db="EMBL/GenBank/DDBJ databases">
        <authorList>
            <person name="Hu J."/>
        </authorList>
    </citation>
    <scope>NUCLEOTIDE SEQUENCE [LARGE SCALE GENOMIC DNA]</scope>
    <source>
        <strain evidence="3 4">NEAU-184</strain>
    </source>
</reference>
<dbReference type="EMBL" id="VSSB01000002">
    <property type="protein sequence ID" value="TYL50435.1"/>
    <property type="molecule type" value="Genomic_DNA"/>
</dbReference>
<keyword evidence="4" id="KW-1185">Reference proteome</keyword>
<evidence type="ECO:0000256" key="1">
    <source>
        <dbReference type="SAM" id="Phobius"/>
    </source>
</evidence>
<feature type="transmembrane region" description="Helical" evidence="1">
    <location>
        <begin position="177"/>
        <end position="200"/>
    </location>
</feature>
<keyword evidence="1" id="KW-1133">Transmembrane helix</keyword>
<organism evidence="3 4">
    <name type="scientific">Agromyces mariniharenae</name>
    <dbReference type="NCBI Taxonomy" id="2604423"/>
    <lineage>
        <taxon>Bacteria</taxon>
        <taxon>Bacillati</taxon>
        <taxon>Actinomycetota</taxon>
        <taxon>Actinomycetes</taxon>
        <taxon>Micrococcales</taxon>
        <taxon>Microbacteriaceae</taxon>
        <taxon>Agromyces</taxon>
    </lineage>
</organism>
<dbReference type="Proteomes" id="UP000325243">
    <property type="component" value="Unassembled WGS sequence"/>
</dbReference>
<dbReference type="InterPro" id="IPR036869">
    <property type="entry name" value="J_dom_sf"/>
</dbReference>
<dbReference type="CDD" id="cd06257">
    <property type="entry name" value="DnaJ"/>
    <property type="match status" value="1"/>
</dbReference>
<gene>
    <name evidence="3" type="ORF">FYC51_14605</name>
</gene>
<name>A0A5S4V8J6_9MICO</name>
<evidence type="ECO:0000313" key="3">
    <source>
        <dbReference type="EMBL" id="TYL50435.1"/>
    </source>
</evidence>